<keyword evidence="3" id="KW-1185">Reference proteome</keyword>
<evidence type="ECO:0000313" key="2">
    <source>
        <dbReference type="EMBL" id="TKS87284.1"/>
    </source>
</evidence>
<reference evidence="2 3" key="1">
    <citation type="submission" date="2019-01" db="EMBL/GenBank/DDBJ databases">
        <title>Genome Assembly of Collichthys lucidus.</title>
        <authorList>
            <person name="Cai M."/>
            <person name="Xiao S."/>
        </authorList>
    </citation>
    <scope>NUCLEOTIDE SEQUENCE [LARGE SCALE GENOMIC DNA]</scope>
    <source>
        <strain evidence="2">JT15FE1705JMU</strain>
        <tissue evidence="2">Muscle</tissue>
    </source>
</reference>
<evidence type="ECO:0000256" key="1">
    <source>
        <dbReference type="SAM" id="MobiDB-lite"/>
    </source>
</evidence>
<evidence type="ECO:0000313" key="3">
    <source>
        <dbReference type="Proteomes" id="UP000298787"/>
    </source>
</evidence>
<proteinExistence type="predicted"/>
<organism evidence="2 3">
    <name type="scientific">Collichthys lucidus</name>
    <name type="common">Big head croaker</name>
    <name type="synonym">Sciaena lucida</name>
    <dbReference type="NCBI Taxonomy" id="240159"/>
    <lineage>
        <taxon>Eukaryota</taxon>
        <taxon>Metazoa</taxon>
        <taxon>Chordata</taxon>
        <taxon>Craniata</taxon>
        <taxon>Vertebrata</taxon>
        <taxon>Euteleostomi</taxon>
        <taxon>Actinopterygii</taxon>
        <taxon>Neopterygii</taxon>
        <taxon>Teleostei</taxon>
        <taxon>Neoteleostei</taxon>
        <taxon>Acanthomorphata</taxon>
        <taxon>Eupercaria</taxon>
        <taxon>Sciaenidae</taxon>
        <taxon>Collichthys</taxon>
    </lineage>
</organism>
<protein>
    <submittedName>
        <fullName evidence="2">Uncharacterized protein</fullName>
    </submittedName>
</protein>
<sequence length="130" mass="13772">MLRGSEPSRPHRLFGPPPACPCSVCVLAQSAAFRSVLVLIINNNNNNRTKARSPGPALSSSPRSGRRFRGDACALSRRSWLLEPRLVRVAEAAAPPLLACLCVGPGDGGAEGPRKHAARSAPVLMISQRV</sequence>
<dbReference type="EMBL" id="CM014096">
    <property type="protein sequence ID" value="TKS87284.1"/>
    <property type="molecule type" value="Genomic_DNA"/>
</dbReference>
<dbReference type="AlphaFoldDB" id="A0A4U5VGB7"/>
<dbReference type="Proteomes" id="UP000298787">
    <property type="component" value="Chromosome 19"/>
</dbReference>
<feature type="region of interest" description="Disordered" evidence="1">
    <location>
        <begin position="46"/>
        <end position="70"/>
    </location>
</feature>
<gene>
    <name evidence="2" type="ORF">D9C73_021408</name>
</gene>
<name>A0A4U5VGB7_COLLU</name>
<accession>A0A4U5VGB7</accession>